<dbReference type="SMART" id="SM00850">
    <property type="entry name" value="LytTR"/>
    <property type="match status" value="1"/>
</dbReference>
<dbReference type="InterPro" id="IPR046947">
    <property type="entry name" value="LytR-like"/>
</dbReference>
<feature type="domain" description="HTH LytTR-type" evidence="1">
    <location>
        <begin position="48"/>
        <end position="145"/>
    </location>
</feature>
<dbReference type="Gene3D" id="2.40.50.1020">
    <property type="entry name" value="LytTr DNA-binding domain"/>
    <property type="match status" value="1"/>
</dbReference>
<gene>
    <name evidence="2" type="ORF">DFH45_004009</name>
</gene>
<organism evidence="2 3">
    <name type="scientific">Clostridium beijerinckii</name>
    <name type="common">Clostridium MP</name>
    <dbReference type="NCBI Taxonomy" id="1520"/>
    <lineage>
        <taxon>Bacteria</taxon>
        <taxon>Bacillati</taxon>
        <taxon>Bacillota</taxon>
        <taxon>Clostridia</taxon>
        <taxon>Eubacteriales</taxon>
        <taxon>Clostridiaceae</taxon>
        <taxon>Clostridium</taxon>
    </lineage>
</organism>
<evidence type="ECO:0000313" key="3">
    <source>
        <dbReference type="Proteomes" id="UP000821656"/>
    </source>
</evidence>
<dbReference type="Pfam" id="PF04397">
    <property type="entry name" value="LytTR"/>
    <property type="match status" value="1"/>
</dbReference>
<protein>
    <submittedName>
        <fullName evidence="2">DNA-binding LytR/AlgR family response regulator</fullName>
    </submittedName>
</protein>
<dbReference type="GO" id="GO:0003677">
    <property type="term" value="F:DNA binding"/>
    <property type="evidence" value="ECO:0007669"/>
    <property type="project" value="UniProtKB-KW"/>
</dbReference>
<dbReference type="PANTHER" id="PTHR37299">
    <property type="entry name" value="TRANSCRIPTIONAL REGULATOR-RELATED"/>
    <property type="match status" value="1"/>
</dbReference>
<proteinExistence type="predicted"/>
<dbReference type="Proteomes" id="UP000821656">
    <property type="component" value="Unassembled WGS sequence"/>
</dbReference>
<dbReference type="PANTHER" id="PTHR37299:SF4">
    <property type="entry name" value="TRANSCRIPTIONAL REGULATOR"/>
    <property type="match status" value="1"/>
</dbReference>
<evidence type="ECO:0000259" key="1">
    <source>
        <dbReference type="PROSITE" id="PS50930"/>
    </source>
</evidence>
<dbReference type="AlphaFoldDB" id="A0A9Q5CLR3"/>
<accession>A0A9Q5CLR3</accession>
<dbReference type="EMBL" id="JABSXK010000001">
    <property type="protein sequence ID" value="NRV11046.1"/>
    <property type="molecule type" value="Genomic_DNA"/>
</dbReference>
<keyword evidence="2" id="KW-0238">DNA-binding</keyword>
<dbReference type="GO" id="GO:0000156">
    <property type="term" value="F:phosphorelay response regulator activity"/>
    <property type="evidence" value="ECO:0007669"/>
    <property type="project" value="InterPro"/>
</dbReference>
<evidence type="ECO:0000313" key="2">
    <source>
        <dbReference type="EMBL" id="NRV11046.1"/>
    </source>
</evidence>
<sequence length="145" mass="16828">MKISIEEIGREFEEEIIVKCHEVNDDILKLISKLKTEKAVVLGYDGCNIHRIRISDVYYFEAVDNKVFIYCKDKVFESKQKLYELEEICQGKKFFRASKSTIINMTKVLSVRPSLSGRFEAKLDNGEKVVISRQFVPILKEMLGL</sequence>
<name>A0A9Q5CLR3_CLOBE</name>
<dbReference type="PROSITE" id="PS50930">
    <property type="entry name" value="HTH_LYTTR"/>
    <property type="match status" value="1"/>
</dbReference>
<dbReference type="InterPro" id="IPR007492">
    <property type="entry name" value="LytTR_DNA-bd_dom"/>
</dbReference>
<dbReference type="RefSeq" id="WP_077307744.1">
    <property type="nucleotide sequence ID" value="NZ_CP016090.1"/>
</dbReference>
<comment type="caution">
    <text evidence="2">The sequence shown here is derived from an EMBL/GenBank/DDBJ whole genome shotgun (WGS) entry which is preliminary data.</text>
</comment>
<reference evidence="2" key="1">
    <citation type="submission" date="2020-05" db="EMBL/GenBank/DDBJ databases">
        <title>Genomic insights into acetone-butanol-ethanol (ABE) fermentation by sequencing solventogenic clostridia strains.</title>
        <authorList>
            <person name="Brown S."/>
        </authorList>
    </citation>
    <scope>NUCLEOTIDE SEQUENCE</scope>
    <source>
        <strain evidence="2">DJ126</strain>
    </source>
</reference>